<dbReference type="PROSITE" id="PS00151">
    <property type="entry name" value="ACYLPHOSPHATASE_2"/>
    <property type="match status" value="1"/>
</dbReference>
<feature type="active site" evidence="6">
    <location>
        <position position="38"/>
    </location>
</feature>
<dbReference type="AlphaFoldDB" id="A0A932CSM9"/>
<dbReference type="NCBIfam" id="NF011000">
    <property type="entry name" value="PRK14426.1"/>
    <property type="match status" value="1"/>
</dbReference>
<dbReference type="GO" id="GO:0003998">
    <property type="term" value="F:acylphosphatase activity"/>
    <property type="evidence" value="ECO:0007669"/>
    <property type="project" value="UniProtKB-EC"/>
</dbReference>
<reference evidence="10" key="1">
    <citation type="submission" date="2020-07" db="EMBL/GenBank/DDBJ databases">
        <title>Huge and variable diversity of episymbiotic CPR bacteria and DPANN archaea in groundwater ecosystems.</title>
        <authorList>
            <person name="He C.Y."/>
            <person name="Keren R."/>
            <person name="Whittaker M."/>
            <person name="Farag I.F."/>
            <person name="Doudna J."/>
            <person name="Cate J.H.D."/>
            <person name="Banfield J.F."/>
        </authorList>
    </citation>
    <scope>NUCLEOTIDE SEQUENCE</scope>
    <source>
        <strain evidence="10">NC_groundwater_672_Ag_B-0.1um_62_36</strain>
    </source>
</reference>
<dbReference type="Proteomes" id="UP000769766">
    <property type="component" value="Unassembled WGS sequence"/>
</dbReference>
<comment type="catalytic activity">
    <reaction evidence="5 6 7">
        <text>an acyl phosphate + H2O = a carboxylate + phosphate + H(+)</text>
        <dbReference type="Rhea" id="RHEA:14965"/>
        <dbReference type="ChEBI" id="CHEBI:15377"/>
        <dbReference type="ChEBI" id="CHEBI:15378"/>
        <dbReference type="ChEBI" id="CHEBI:29067"/>
        <dbReference type="ChEBI" id="CHEBI:43474"/>
        <dbReference type="ChEBI" id="CHEBI:59918"/>
        <dbReference type="EC" id="3.6.1.7"/>
    </reaction>
</comment>
<dbReference type="PANTHER" id="PTHR47268">
    <property type="entry name" value="ACYLPHOSPHATASE"/>
    <property type="match status" value="1"/>
</dbReference>
<evidence type="ECO:0000313" key="10">
    <source>
        <dbReference type="EMBL" id="MBI2877882.1"/>
    </source>
</evidence>
<dbReference type="PRINTS" id="PR00112">
    <property type="entry name" value="ACYLPHPHTASE"/>
</dbReference>
<dbReference type="PROSITE" id="PS00150">
    <property type="entry name" value="ACYLPHOSPHATASE_1"/>
    <property type="match status" value="1"/>
</dbReference>
<dbReference type="PANTHER" id="PTHR47268:SF4">
    <property type="entry name" value="ACYLPHOSPHATASE"/>
    <property type="match status" value="1"/>
</dbReference>
<dbReference type="EC" id="3.6.1.7" evidence="2 6"/>
<gene>
    <name evidence="10" type="primary">yccX</name>
    <name evidence="10" type="ORF">HYY20_13485</name>
</gene>
<proteinExistence type="inferred from homology"/>
<dbReference type="PROSITE" id="PS51160">
    <property type="entry name" value="ACYLPHOSPHATASE_3"/>
    <property type="match status" value="1"/>
</dbReference>
<keyword evidence="4 6" id="KW-0378">Hydrolase</keyword>
<comment type="caution">
    <text evidence="10">The sequence shown here is derived from an EMBL/GenBank/DDBJ whole genome shotgun (WGS) entry which is preliminary data.</text>
</comment>
<evidence type="ECO:0000256" key="7">
    <source>
        <dbReference type="RuleBase" id="RU000553"/>
    </source>
</evidence>
<evidence type="ECO:0000313" key="11">
    <source>
        <dbReference type="Proteomes" id="UP000769766"/>
    </source>
</evidence>
<protein>
    <recommendedName>
        <fullName evidence="3 6">Acylphosphatase</fullName>
        <ecNumber evidence="2 6">3.6.1.7</ecNumber>
    </recommendedName>
</protein>
<dbReference type="Pfam" id="PF00708">
    <property type="entry name" value="Acylphosphatase"/>
    <property type="match status" value="1"/>
</dbReference>
<dbReference type="InterPro" id="IPR001792">
    <property type="entry name" value="Acylphosphatase-like_dom"/>
</dbReference>
<evidence type="ECO:0000256" key="3">
    <source>
        <dbReference type="ARBA" id="ARBA00015991"/>
    </source>
</evidence>
<evidence type="ECO:0000259" key="9">
    <source>
        <dbReference type="PROSITE" id="PS51160"/>
    </source>
</evidence>
<dbReference type="SUPFAM" id="SSF54975">
    <property type="entry name" value="Acylphosphatase/BLUF domain-like"/>
    <property type="match status" value="1"/>
</dbReference>
<evidence type="ECO:0000256" key="8">
    <source>
        <dbReference type="RuleBase" id="RU004168"/>
    </source>
</evidence>
<name>A0A932CSM9_UNCTE</name>
<comment type="similarity">
    <text evidence="1 8">Belongs to the acylphosphatase family.</text>
</comment>
<dbReference type="InterPro" id="IPR020456">
    <property type="entry name" value="Acylphosphatase"/>
</dbReference>
<feature type="domain" description="Acylphosphatase-like" evidence="9">
    <location>
        <begin position="5"/>
        <end position="92"/>
    </location>
</feature>
<dbReference type="EMBL" id="JACPRF010000411">
    <property type="protein sequence ID" value="MBI2877882.1"/>
    <property type="molecule type" value="Genomic_DNA"/>
</dbReference>
<dbReference type="FunFam" id="3.30.70.100:FF:000012">
    <property type="entry name" value="Acylphosphatase"/>
    <property type="match status" value="1"/>
</dbReference>
<dbReference type="InterPro" id="IPR036046">
    <property type="entry name" value="Acylphosphatase-like_dom_sf"/>
</dbReference>
<feature type="active site" evidence="6">
    <location>
        <position position="20"/>
    </location>
</feature>
<sequence>MPKARVRMRIEGLVQGVYFRASTRQHACQLGVTGWARNCPDGSVEVLAEGEREAVENLVAWCHQGPLGAEVERVEVDWQPYQGKFTSFSITS</sequence>
<accession>A0A932CSM9</accession>
<evidence type="ECO:0000256" key="1">
    <source>
        <dbReference type="ARBA" id="ARBA00005614"/>
    </source>
</evidence>
<evidence type="ECO:0000256" key="5">
    <source>
        <dbReference type="ARBA" id="ARBA00047645"/>
    </source>
</evidence>
<evidence type="ECO:0000256" key="6">
    <source>
        <dbReference type="PROSITE-ProRule" id="PRU00520"/>
    </source>
</evidence>
<organism evidence="10 11">
    <name type="scientific">Tectimicrobiota bacterium</name>
    <dbReference type="NCBI Taxonomy" id="2528274"/>
    <lineage>
        <taxon>Bacteria</taxon>
        <taxon>Pseudomonadati</taxon>
        <taxon>Nitrospinota/Tectimicrobiota group</taxon>
        <taxon>Candidatus Tectimicrobiota</taxon>
    </lineage>
</organism>
<dbReference type="Gene3D" id="3.30.70.100">
    <property type="match status" value="1"/>
</dbReference>
<evidence type="ECO:0000256" key="4">
    <source>
        <dbReference type="ARBA" id="ARBA00022801"/>
    </source>
</evidence>
<dbReference type="InterPro" id="IPR017968">
    <property type="entry name" value="Acylphosphatase_CS"/>
</dbReference>
<evidence type="ECO:0000256" key="2">
    <source>
        <dbReference type="ARBA" id="ARBA00012150"/>
    </source>
</evidence>